<evidence type="ECO:0000313" key="1">
    <source>
        <dbReference type="EMBL" id="SPF80431.1"/>
    </source>
</evidence>
<name>A0A2R8AWL1_9RHOB</name>
<dbReference type="AlphaFoldDB" id="A0A2R8AWL1"/>
<gene>
    <name evidence="1" type="ORF">PRI8871_02237</name>
</gene>
<evidence type="ECO:0000313" key="2">
    <source>
        <dbReference type="Proteomes" id="UP000244904"/>
    </source>
</evidence>
<dbReference type="Proteomes" id="UP000244904">
    <property type="component" value="Unassembled WGS sequence"/>
</dbReference>
<dbReference type="EMBL" id="OMOJ01000004">
    <property type="protein sequence ID" value="SPF80431.1"/>
    <property type="molecule type" value="Genomic_DNA"/>
</dbReference>
<organism evidence="1 2">
    <name type="scientific">Pseudoprimorskyibacter insulae</name>
    <dbReference type="NCBI Taxonomy" id="1695997"/>
    <lineage>
        <taxon>Bacteria</taxon>
        <taxon>Pseudomonadati</taxon>
        <taxon>Pseudomonadota</taxon>
        <taxon>Alphaproteobacteria</taxon>
        <taxon>Rhodobacterales</taxon>
        <taxon>Paracoccaceae</taxon>
        <taxon>Pseudoprimorskyibacter</taxon>
    </lineage>
</organism>
<keyword evidence="2" id="KW-1185">Reference proteome</keyword>
<sequence length="99" mass="11108">MQDTLTRLALLKRPPLLVRSARYGAQVYRRTPHLYRLLGYCAGIRHGEAVLRLMDIEEDLNRKRLAADAGYSVSRHVEVLSALVGEAQHMHDSIAGEVA</sequence>
<protein>
    <submittedName>
        <fullName evidence="1">Uncharacterized protein</fullName>
    </submittedName>
</protein>
<accession>A0A2R8AWL1</accession>
<dbReference type="Pfam" id="PF20083">
    <property type="entry name" value="DUF6477"/>
    <property type="match status" value="1"/>
</dbReference>
<reference evidence="2" key="1">
    <citation type="submission" date="2018-03" db="EMBL/GenBank/DDBJ databases">
        <authorList>
            <person name="Rodrigo-Torres L."/>
            <person name="Arahal R. D."/>
            <person name="Lucena T."/>
        </authorList>
    </citation>
    <scope>NUCLEOTIDE SEQUENCE [LARGE SCALE GENOMIC DNA]</scope>
    <source>
        <strain evidence="2">CECT 8871</strain>
    </source>
</reference>
<dbReference type="RefSeq" id="WP_108886293.1">
    <property type="nucleotide sequence ID" value="NZ_OMOJ01000004.1"/>
</dbReference>
<dbReference type="InterPro" id="IPR045516">
    <property type="entry name" value="DUF6477"/>
</dbReference>
<proteinExistence type="predicted"/>
<dbReference type="OrthoDB" id="7875218at2"/>